<dbReference type="SUPFAM" id="SSF48065">
    <property type="entry name" value="DBL homology domain (DH-domain)"/>
    <property type="match status" value="1"/>
</dbReference>
<feature type="region of interest" description="Disordered" evidence="1">
    <location>
        <begin position="200"/>
        <end position="238"/>
    </location>
</feature>
<protein>
    <submittedName>
        <fullName evidence="3">Pleckstrin domain-containing protein</fullName>
    </submittedName>
</protein>
<feature type="compositionally biased region" description="Low complexity" evidence="1">
    <location>
        <begin position="318"/>
        <end position="340"/>
    </location>
</feature>
<feature type="region of interest" description="Disordered" evidence="1">
    <location>
        <begin position="112"/>
        <end position="137"/>
    </location>
</feature>
<dbReference type="OMA" id="AYINNYE"/>
<proteinExistence type="predicted"/>
<dbReference type="PANTHER" id="PTHR12673:SF158">
    <property type="entry name" value="DH DOMAIN-CONTAINING PROTEIN"/>
    <property type="match status" value="1"/>
</dbReference>
<dbReference type="CDD" id="cd00160">
    <property type="entry name" value="RhoGEF"/>
    <property type="match status" value="1"/>
</dbReference>
<organism evidence="3 4">
    <name type="scientific">Cavenderia fasciculata</name>
    <name type="common">Slime mold</name>
    <name type="synonym">Dictyostelium fasciculatum</name>
    <dbReference type="NCBI Taxonomy" id="261658"/>
    <lineage>
        <taxon>Eukaryota</taxon>
        <taxon>Amoebozoa</taxon>
        <taxon>Evosea</taxon>
        <taxon>Eumycetozoa</taxon>
        <taxon>Dictyostelia</taxon>
        <taxon>Acytosteliales</taxon>
        <taxon>Cavenderiaceae</taxon>
        <taxon>Cavenderia</taxon>
    </lineage>
</organism>
<dbReference type="Gene3D" id="1.20.900.10">
    <property type="entry name" value="Dbl homology (DH) domain"/>
    <property type="match status" value="1"/>
</dbReference>
<dbReference type="InterPro" id="IPR000219">
    <property type="entry name" value="DH_dom"/>
</dbReference>
<dbReference type="SMART" id="SM00325">
    <property type="entry name" value="RhoGEF"/>
    <property type="match status" value="1"/>
</dbReference>
<feature type="domain" description="DH" evidence="2">
    <location>
        <begin position="421"/>
        <end position="601"/>
    </location>
</feature>
<dbReference type="GO" id="GO:0005737">
    <property type="term" value="C:cytoplasm"/>
    <property type="evidence" value="ECO:0007669"/>
    <property type="project" value="TreeGrafter"/>
</dbReference>
<feature type="compositionally biased region" description="Low complexity" evidence="1">
    <location>
        <begin position="397"/>
        <end position="411"/>
    </location>
</feature>
<name>F4PRP7_CACFS</name>
<dbReference type="Pfam" id="PF00621">
    <property type="entry name" value="RhoGEF"/>
    <property type="match status" value="1"/>
</dbReference>
<reference evidence="4" key="1">
    <citation type="journal article" date="2011" name="Genome Res.">
        <title>Phylogeny-wide analysis of social amoeba genomes highlights ancient origins for complex intercellular communication.</title>
        <authorList>
            <person name="Heidel A.J."/>
            <person name="Lawal H.M."/>
            <person name="Felder M."/>
            <person name="Schilde C."/>
            <person name="Helps N.R."/>
            <person name="Tunggal B."/>
            <person name="Rivero F."/>
            <person name="John U."/>
            <person name="Schleicher M."/>
            <person name="Eichinger L."/>
            <person name="Platzer M."/>
            <person name="Noegel A.A."/>
            <person name="Schaap P."/>
            <person name="Gloeckner G."/>
        </authorList>
    </citation>
    <scope>NUCLEOTIDE SEQUENCE [LARGE SCALE GENOMIC DNA]</scope>
    <source>
        <strain evidence="4">SH3</strain>
    </source>
</reference>
<dbReference type="STRING" id="1054147.F4PRP7"/>
<dbReference type="Proteomes" id="UP000007797">
    <property type="component" value="Unassembled WGS sequence"/>
</dbReference>
<evidence type="ECO:0000256" key="1">
    <source>
        <dbReference type="SAM" id="MobiDB-lite"/>
    </source>
</evidence>
<dbReference type="GeneID" id="14872769"/>
<feature type="compositionally biased region" description="Low complexity" evidence="1">
    <location>
        <begin position="115"/>
        <end position="124"/>
    </location>
</feature>
<dbReference type="SUPFAM" id="SSF50729">
    <property type="entry name" value="PH domain-like"/>
    <property type="match status" value="1"/>
</dbReference>
<feature type="region of interest" description="Disordered" evidence="1">
    <location>
        <begin position="305"/>
        <end position="415"/>
    </location>
</feature>
<evidence type="ECO:0000313" key="3">
    <source>
        <dbReference type="EMBL" id="EGG20546.1"/>
    </source>
</evidence>
<feature type="compositionally biased region" description="Basic and acidic residues" evidence="1">
    <location>
        <begin position="213"/>
        <end position="224"/>
    </location>
</feature>
<evidence type="ECO:0000313" key="4">
    <source>
        <dbReference type="Proteomes" id="UP000007797"/>
    </source>
</evidence>
<feature type="compositionally biased region" description="Low complexity" evidence="1">
    <location>
        <begin position="200"/>
        <end position="212"/>
    </location>
</feature>
<dbReference type="RefSeq" id="XP_004358396.1">
    <property type="nucleotide sequence ID" value="XM_004358339.1"/>
</dbReference>
<dbReference type="KEGG" id="dfa:DFA_00407"/>
<dbReference type="OrthoDB" id="20319at2759"/>
<keyword evidence="4" id="KW-1185">Reference proteome</keyword>
<evidence type="ECO:0000259" key="2">
    <source>
        <dbReference type="PROSITE" id="PS50010"/>
    </source>
</evidence>
<dbReference type="AlphaFoldDB" id="F4PRP7"/>
<sequence>MSYYNPYAGFPTSGATIDFQPKDGVIHRARGTPPRRVVVGAPPPIPNVVYPIPSTYPPKGVMRVPPSPYALNEAFVTPPGVSVSYNPATGQYSAYQTQTVVSSHGIPVTNPSAPVPVAYPHQQQAPPPAAAAPAAPSQDEYYKYLQHQQQLQQQQLQQQQQKEQQQRQLEQQQRQQREQQKLQQQRQLEQQRQQQMEQQEQLRQQQIRNQQQQDEKREREKQQFHQEQQQLARQKEQLEQEKIQHQKQQEQYQQYQQQLLYQHQQQQQQQQRLQQDQLTLQQQQAQFEHRKSLHLQEQQFMMQQQFEQTKISNDDDSSISSSSSSSSSTSTSSTSSTNSDNYRPSKPLNSSQSHASIPVAATAQVVSNGERTSSHSDSKILRSSQSVEHVPSQHLRTSPSSFTQTKFSSSTKENDSLRARNRAKIMQELVSTEESYADAIENLILVYKYSLERDPDLHSSINVSSIFSNIESLFVVSKDLIKTLKERIAMAPELQTVGDVYIEKSKEMRLYVEYINNYEYAMKELDKFEHEHPKYLQSLQKKNKYSLDIASLLIMPVQRIPRYELLLRELIKSTDEDHIDYNSLKAAYASIKDINVYINSKKKLRENKDRVFTICQEVKGCPVSKIDTLLSSSRRWIREGILKTECSNRKYHGTYTVYLFNDLIVLAKHCGVLRKSKKLEYVAEIDLINSEFKEIAGNERQFRFISDPEGHSPTIFTFKAVNAKNKDMWISDLKLLEEERKINLSIRSMI</sequence>
<accession>F4PRP7</accession>
<dbReference type="Gene3D" id="2.30.29.30">
    <property type="entry name" value="Pleckstrin-homology domain (PH domain)/Phosphotyrosine-binding domain (PTB)"/>
    <property type="match status" value="1"/>
</dbReference>
<dbReference type="InterPro" id="IPR011993">
    <property type="entry name" value="PH-like_dom_sf"/>
</dbReference>
<dbReference type="EMBL" id="GL883010">
    <property type="protein sequence ID" value="EGG20546.1"/>
    <property type="molecule type" value="Genomic_DNA"/>
</dbReference>
<dbReference type="InterPro" id="IPR051092">
    <property type="entry name" value="FYVE_RhoGEF_PH"/>
</dbReference>
<dbReference type="InterPro" id="IPR035899">
    <property type="entry name" value="DBL_dom_sf"/>
</dbReference>
<dbReference type="PANTHER" id="PTHR12673">
    <property type="entry name" value="FACIOGENITAL DYSPLASIA PROTEIN"/>
    <property type="match status" value="1"/>
</dbReference>
<gene>
    <name evidence="3" type="primary">gxcL</name>
    <name evidence="3" type="ORF">DFA_00407</name>
</gene>
<dbReference type="GO" id="GO:0005085">
    <property type="term" value="F:guanyl-nucleotide exchange factor activity"/>
    <property type="evidence" value="ECO:0007669"/>
    <property type="project" value="InterPro"/>
</dbReference>
<dbReference type="PROSITE" id="PS50010">
    <property type="entry name" value="DH_2"/>
    <property type="match status" value="1"/>
</dbReference>